<dbReference type="InterPro" id="IPR001478">
    <property type="entry name" value="PDZ"/>
</dbReference>
<sequence>MPRASTDRSSWLTPSSRANRSESTTRFQLKILKTPGSDLGIDVSSSLGAQWTTRGIFVTRVTPNGYVAKWNQESEEPYRLRPGDFIVQVNNAQGDGMTLVREIWVKQRLTLHVVRSHHTMDMLEDLGGPDTGMPSDLEATRIIPPAPASLPLPRSLGGLESDGRSSGGEGEEESDDSSSGGGEGEEEPGGSSSRGEQDHRPQLLSPDEPLPRQLPEEPCQLLPHVEVLLANISALSDDALKTLICRILEERPAIQDQLLNLT</sequence>
<protein>
    <recommendedName>
        <fullName evidence="2">PDZ domain-containing protein</fullName>
    </recommendedName>
</protein>
<dbReference type="SUPFAM" id="SSF50156">
    <property type="entry name" value="PDZ domain-like"/>
    <property type="match status" value="1"/>
</dbReference>
<feature type="region of interest" description="Disordered" evidence="1">
    <location>
        <begin position="144"/>
        <end position="215"/>
    </location>
</feature>
<dbReference type="PROSITE" id="PS50106">
    <property type="entry name" value="PDZ"/>
    <property type="match status" value="1"/>
</dbReference>
<evidence type="ECO:0000259" key="2">
    <source>
        <dbReference type="PROSITE" id="PS50106"/>
    </source>
</evidence>
<dbReference type="AlphaFoldDB" id="A0A7S4Q0H1"/>
<feature type="region of interest" description="Disordered" evidence="1">
    <location>
        <begin position="1"/>
        <end position="23"/>
    </location>
</feature>
<proteinExistence type="predicted"/>
<feature type="compositionally biased region" description="Polar residues" evidence="1">
    <location>
        <begin position="7"/>
        <end position="23"/>
    </location>
</feature>
<feature type="domain" description="PDZ" evidence="2">
    <location>
        <begin position="28"/>
        <end position="98"/>
    </location>
</feature>
<organism evidence="3">
    <name type="scientific">Alexandrium monilatum</name>
    <dbReference type="NCBI Taxonomy" id="311494"/>
    <lineage>
        <taxon>Eukaryota</taxon>
        <taxon>Sar</taxon>
        <taxon>Alveolata</taxon>
        <taxon>Dinophyceae</taxon>
        <taxon>Gonyaulacales</taxon>
        <taxon>Pyrocystaceae</taxon>
        <taxon>Alexandrium</taxon>
    </lineage>
</organism>
<dbReference type="InterPro" id="IPR036034">
    <property type="entry name" value="PDZ_sf"/>
</dbReference>
<gene>
    <name evidence="3" type="ORF">AMON00008_LOCUS7922</name>
</gene>
<accession>A0A7S4Q0H1</accession>
<name>A0A7S4Q0H1_9DINO</name>
<dbReference type="Gene3D" id="2.30.42.10">
    <property type="match status" value="1"/>
</dbReference>
<dbReference type="EMBL" id="HBNR01012265">
    <property type="protein sequence ID" value="CAE4568303.1"/>
    <property type="molecule type" value="Transcribed_RNA"/>
</dbReference>
<evidence type="ECO:0000256" key="1">
    <source>
        <dbReference type="SAM" id="MobiDB-lite"/>
    </source>
</evidence>
<reference evidence="3" key="1">
    <citation type="submission" date="2021-01" db="EMBL/GenBank/DDBJ databases">
        <authorList>
            <person name="Corre E."/>
            <person name="Pelletier E."/>
            <person name="Niang G."/>
            <person name="Scheremetjew M."/>
            <person name="Finn R."/>
            <person name="Kale V."/>
            <person name="Holt S."/>
            <person name="Cochrane G."/>
            <person name="Meng A."/>
            <person name="Brown T."/>
            <person name="Cohen L."/>
        </authorList>
    </citation>
    <scope>NUCLEOTIDE SEQUENCE</scope>
    <source>
        <strain evidence="3">CCMP3105</strain>
    </source>
</reference>
<evidence type="ECO:0000313" key="3">
    <source>
        <dbReference type="EMBL" id="CAE4568303.1"/>
    </source>
</evidence>